<name>A0A9Q3HH43_9BASI</name>
<feature type="compositionally biased region" description="Basic and acidic residues" evidence="1">
    <location>
        <begin position="114"/>
        <end position="123"/>
    </location>
</feature>
<dbReference type="OrthoDB" id="778454at2759"/>
<organism evidence="2 3">
    <name type="scientific">Austropuccinia psidii MF-1</name>
    <dbReference type="NCBI Taxonomy" id="1389203"/>
    <lineage>
        <taxon>Eukaryota</taxon>
        <taxon>Fungi</taxon>
        <taxon>Dikarya</taxon>
        <taxon>Basidiomycota</taxon>
        <taxon>Pucciniomycotina</taxon>
        <taxon>Pucciniomycetes</taxon>
        <taxon>Pucciniales</taxon>
        <taxon>Sphaerophragmiaceae</taxon>
        <taxon>Austropuccinia</taxon>
    </lineage>
</organism>
<protein>
    <submittedName>
        <fullName evidence="2">Uncharacterized protein</fullName>
    </submittedName>
</protein>
<dbReference type="Proteomes" id="UP000765509">
    <property type="component" value="Unassembled WGS sequence"/>
</dbReference>
<gene>
    <name evidence="2" type="ORF">O181_044716</name>
</gene>
<sequence length="188" mass="22043">MVLDLNTQTKGEALSFRELDLRRLWIHLCSPESKGWHAQPSKGMELCNMAKVDKMEVPDNNEDSIFVEMNLGDVKEISGLYEENILEAQENQKKEEDTSENIHNMEEYPSMNKGLEHKKDSKSKSVFNNISKKYGKQGTMWKKKQETILKEDYSHAPMIEKLPRIKAFISKIFSKIKRNHQYSNKWDF</sequence>
<evidence type="ECO:0000313" key="2">
    <source>
        <dbReference type="EMBL" id="MBW0505001.1"/>
    </source>
</evidence>
<feature type="region of interest" description="Disordered" evidence="1">
    <location>
        <begin position="89"/>
        <end position="129"/>
    </location>
</feature>
<comment type="caution">
    <text evidence="2">The sequence shown here is derived from an EMBL/GenBank/DDBJ whole genome shotgun (WGS) entry which is preliminary data.</text>
</comment>
<reference evidence="2" key="1">
    <citation type="submission" date="2021-03" db="EMBL/GenBank/DDBJ databases">
        <title>Draft genome sequence of rust myrtle Austropuccinia psidii MF-1, a brazilian biotype.</title>
        <authorList>
            <person name="Quecine M.C."/>
            <person name="Pachon D.M.R."/>
            <person name="Bonatelli M.L."/>
            <person name="Correr F.H."/>
            <person name="Franceschini L.M."/>
            <person name="Leite T.F."/>
            <person name="Margarido G.R.A."/>
            <person name="Almeida C.A."/>
            <person name="Ferrarezi J.A."/>
            <person name="Labate C.A."/>
        </authorList>
    </citation>
    <scope>NUCLEOTIDE SEQUENCE</scope>
    <source>
        <strain evidence="2">MF-1</strain>
    </source>
</reference>
<evidence type="ECO:0000256" key="1">
    <source>
        <dbReference type="SAM" id="MobiDB-lite"/>
    </source>
</evidence>
<keyword evidence="3" id="KW-1185">Reference proteome</keyword>
<evidence type="ECO:0000313" key="3">
    <source>
        <dbReference type="Proteomes" id="UP000765509"/>
    </source>
</evidence>
<accession>A0A9Q3HH43</accession>
<dbReference type="AlphaFoldDB" id="A0A9Q3HH43"/>
<proteinExistence type="predicted"/>
<dbReference type="EMBL" id="AVOT02018253">
    <property type="protein sequence ID" value="MBW0505001.1"/>
    <property type="molecule type" value="Genomic_DNA"/>
</dbReference>